<dbReference type="PANTHER" id="PTHR46206:SF4">
    <property type="entry name" value="P450, PUTATIVE (EUROFUNG)-RELATED"/>
    <property type="match status" value="1"/>
</dbReference>
<keyword evidence="8" id="KW-0472">Membrane</keyword>
<gene>
    <name evidence="9" type="ORF">DL764_001282</name>
</gene>
<keyword evidence="8" id="KW-0812">Transmembrane</keyword>
<keyword evidence="4" id="KW-0560">Oxidoreductase</keyword>
<comment type="caution">
    <text evidence="9">The sequence shown here is derived from an EMBL/GenBank/DDBJ whole genome shotgun (WGS) entry which is preliminary data.</text>
</comment>
<keyword evidence="6" id="KW-0503">Monooxygenase</keyword>
<dbReference type="GO" id="GO:0016705">
    <property type="term" value="F:oxidoreductase activity, acting on paired donors, with incorporation or reduction of molecular oxygen"/>
    <property type="evidence" value="ECO:0007669"/>
    <property type="project" value="InterPro"/>
</dbReference>
<accession>A0A4Q4TTM6</accession>
<dbReference type="InterPro" id="IPR001128">
    <property type="entry name" value="Cyt_P450"/>
</dbReference>
<name>A0A4Q4TTM6_9PEZI</name>
<keyword evidence="5 7" id="KW-0408">Iron</keyword>
<dbReference type="Proteomes" id="UP000293360">
    <property type="component" value="Unassembled WGS sequence"/>
</dbReference>
<feature type="binding site" description="axial binding residue" evidence="7">
    <location>
        <position position="410"/>
    </location>
    <ligand>
        <name>heme</name>
        <dbReference type="ChEBI" id="CHEBI:30413"/>
    </ligand>
    <ligandPart>
        <name>Fe</name>
        <dbReference type="ChEBI" id="CHEBI:18248"/>
    </ligandPart>
</feature>
<feature type="transmembrane region" description="Helical" evidence="8">
    <location>
        <begin position="150"/>
        <end position="171"/>
    </location>
</feature>
<comment type="similarity">
    <text evidence="2">Belongs to the cytochrome P450 family.</text>
</comment>
<evidence type="ECO:0000256" key="7">
    <source>
        <dbReference type="PIRSR" id="PIRSR602403-1"/>
    </source>
</evidence>
<dbReference type="PRINTS" id="PR00465">
    <property type="entry name" value="EP450IV"/>
</dbReference>
<sequence>MEANSTTHRLQPHAKELDGLFGSPKQLVHLVTLAIILIAFYILQPRRIHNDGLLTANKRFSWEPAFFARVRWITNAQQIIDNADNKAKGRPYRLSRGDTDQVLLPPSMIPELNRLGIDVLNSRESHAFGLLGHLTGMDVVRKTSFHVRVLLSYISPALPALFALTGARIAAGIKHEFPQSREWTAMKPSKAVVRCISEAIALTLFGAEMTANNPDLIHLTHEHTHNATVNPDVISWMVEDGRNDMERDPGVLTTLVGSIAAGSTYSITNFCCRTIVDMVAHPDVLDAVRSEIREKHSQIHGRWDMAALGSLEKLESAMKESSRLTPGTLLVYSRVVKKDHVLSNGLAIKKGQFVTMSGAARTMDPTIFEHPREYKGLRFCADDKIEDHRARPFHSIDTDILTWGAGRWSCPGRFIADISAKILLVKLLDEYDFAFVGDKPLTRSIMHEFLFFHPESQMLARRREDPSGILFV</sequence>
<evidence type="ECO:0000256" key="4">
    <source>
        <dbReference type="ARBA" id="ARBA00023002"/>
    </source>
</evidence>
<feature type="transmembrane region" description="Helical" evidence="8">
    <location>
        <begin position="26"/>
        <end position="43"/>
    </location>
</feature>
<dbReference type="PANTHER" id="PTHR46206">
    <property type="entry name" value="CYTOCHROME P450"/>
    <property type="match status" value="1"/>
</dbReference>
<evidence type="ECO:0000313" key="10">
    <source>
        <dbReference type="Proteomes" id="UP000293360"/>
    </source>
</evidence>
<dbReference type="STRING" id="155417.A0A4Q4TTM6"/>
<organism evidence="9 10">
    <name type="scientific">Monosporascus ibericus</name>
    <dbReference type="NCBI Taxonomy" id="155417"/>
    <lineage>
        <taxon>Eukaryota</taxon>
        <taxon>Fungi</taxon>
        <taxon>Dikarya</taxon>
        <taxon>Ascomycota</taxon>
        <taxon>Pezizomycotina</taxon>
        <taxon>Sordariomycetes</taxon>
        <taxon>Xylariomycetidae</taxon>
        <taxon>Xylariales</taxon>
        <taxon>Xylariales incertae sedis</taxon>
        <taxon>Monosporascus</taxon>
    </lineage>
</organism>
<dbReference type="Pfam" id="PF00067">
    <property type="entry name" value="p450"/>
    <property type="match status" value="1"/>
</dbReference>
<dbReference type="SUPFAM" id="SSF48264">
    <property type="entry name" value="Cytochrome P450"/>
    <property type="match status" value="1"/>
</dbReference>
<reference evidence="9 10" key="1">
    <citation type="submission" date="2018-06" db="EMBL/GenBank/DDBJ databases">
        <title>Complete Genomes of Monosporascus.</title>
        <authorList>
            <person name="Robinson A.J."/>
            <person name="Natvig D.O."/>
        </authorList>
    </citation>
    <scope>NUCLEOTIDE SEQUENCE [LARGE SCALE GENOMIC DNA]</scope>
    <source>
        <strain evidence="9 10">CBS 110550</strain>
    </source>
</reference>
<evidence type="ECO:0000256" key="3">
    <source>
        <dbReference type="ARBA" id="ARBA00022723"/>
    </source>
</evidence>
<dbReference type="GO" id="GO:0005506">
    <property type="term" value="F:iron ion binding"/>
    <property type="evidence" value="ECO:0007669"/>
    <property type="project" value="InterPro"/>
</dbReference>
<dbReference type="EMBL" id="QJNU01000036">
    <property type="protein sequence ID" value="RYP09457.1"/>
    <property type="molecule type" value="Genomic_DNA"/>
</dbReference>
<comment type="cofactor">
    <cofactor evidence="1 7">
        <name>heme</name>
        <dbReference type="ChEBI" id="CHEBI:30413"/>
    </cofactor>
</comment>
<dbReference type="CDD" id="cd11041">
    <property type="entry name" value="CYP503A1-like"/>
    <property type="match status" value="1"/>
</dbReference>
<protein>
    <recommendedName>
        <fullName evidence="11">Cytochrome P450</fullName>
    </recommendedName>
</protein>
<proteinExistence type="inferred from homology"/>
<dbReference type="GO" id="GO:0004497">
    <property type="term" value="F:monooxygenase activity"/>
    <property type="evidence" value="ECO:0007669"/>
    <property type="project" value="UniProtKB-KW"/>
</dbReference>
<evidence type="ECO:0000256" key="2">
    <source>
        <dbReference type="ARBA" id="ARBA00010617"/>
    </source>
</evidence>
<evidence type="ECO:0000256" key="8">
    <source>
        <dbReference type="SAM" id="Phobius"/>
    </source>
</evidence>
<evidence type="ECO:0000256" key="6">
    <source>
        <dbReference type="ARBA" id="ARBA00023033"/>
    </source>
</evidence>
<dbReference type="InterPro" id="IPR036396">
    <property type="entry name" value="Cyt_P450_sf"/>
</dbReference>
<dbReference type="AlphaFoldDB" id="A0A4Q4TTM6"/>
<keyword evidence="10" id="KW-1185">Reference proteome</keyword>
<evidence type="ECO:0000313" key="9">
    <source>
        <dbReference type="EMBL" id="RYP09457.1"/>
    </source>
</evidence>
<dbReference type="InterPro" id="IPR002403">
    <property type="entry name" value="Cyt_P450_E_grp-IV"/>
</dbReference>
<keyword evidence="3 7" id="KW-0479">Metal-binding</keyword>
<keyword evidence="8" id="KW-1133">Transmembrane helix</keyword>
<evidence type="ECO:0008006" key="11">
    <source>
        <dbReference type="Google" id="ProtNLM"/>
    </source>
</evidence>
<dbReference type="OrthoDB" id="1844152at2759"/>
<dbReference type="GO" id="GO:0020037">
    <property type="term" value="F:heme binding"/>
    <property type="evidence" value="ECO:0007669"/>
    <property type="project" value="InterPro"/>
</dbReference>
<keyword evidence="7" id="KW-0349">Heme</keyword>
<dbReference type="Gene3D" id="1.10.630.10">
    <property type="entry name" value="Cytochrome P450"/>
    <property type="match status" value="1"/>
</dbReference>
<evidence type="ECO:0000256" key="5">
    <source>
        <dbReference type="ARBA" id="ARBA00023004"/>
    </source>
</evidence>
<evidence type="ECO:0000256" key="1">
    <source>
        <dbReference type="ARBA" id="ARBA00001971"/>
    </source>
</evidence>